<protein>
    <submittedName>
        <fullName evidence="9">Cytochrome P450 monooxygenase fsdH</fullName>
    </submittedName>
</protein>
<comment type="caution">
    <text evidence="9">The sequence shown here is derived from an EMBL/GenBank/DDBJ whole genome shotgun (WGS) entry which is preliminary data.</text>
</comment>
<dbReference type="GO" id="GO:0016705">
    <property type="term" value="F:oxidoreductase activity, acting on paired donors, with incorporation or reduction of molecular oxygen"/>
    <property type="evidence" value="ECO:0007669"/>
    <property type="project" value="InterPro"/>
</dbReference>
<comment type="cofactor">
    <cofactor evidence="1 7">
        <name>heme</name>
        <dbReference type="ChEBI" id="CHEBI:30413"/>
    </cofactor>
</comment>
<evidence type="ECO:0000256" key="7">
    <source>
        <dbReference type="PIRSR" id="PIRSR602401-1"/>
    </source>
</evidence>
<dbReference type="PRINTS" id="PR00385">
    <property type="entry name" value="P450"/>
</dbReference>
<evidence type="ECO:0000256" key="8">
    <source>
        <dbReference type="RuleBase" id="RU000461"/>
    </source>
</evidence>
<dbReference type="InterPro" id="IPR036396">
    <property type="entry name" value="Cyt_P450_sf"/>
</dbReference>
<dbReference type="PROSITE" id="PS00086">
    <property type="entry name" value="CYTOCHROME_P450"/>
    <property type="match status" value="1"/>
</dbReference>
<dbReference type="AlphaFoldDB" id="A0A8T9C0X3"/>
<keyword evidence="3 7" id="KW-0479">Metal-binding</keyword>
<evidence type="ECO:0000256" key="3">
    <source>
        <dbReference type="ARBA" id="ARBA00022723"/>
    </source>
</evidence>
<dbReference type="EMBL" id="QGMK01000977">
    <property type="protein sequence ID" value="TVY75691.1"/>
    <property type="molecule type" value="Genomic_DNA"/>
</dbReference>
<dbReference type="InterPro" id="IPR017972">
    <property type="entry name" value="Cyt_P450_CS"/>
</dbReference>
<dbReference type="GO" id="GO:0005506">
    <property type="term" value="F:iron ion binding"/>
    <property type="evidence" value="ECO:0007669"/>
    <property type="project" value="InterPro"/>
</dbReference>
<keyword evidence="6 8" id="KW-0503">Monooxygenase</keyword>
<evidence type="ECO:0000313" key="9">
    <source>
        <dbReference type="EMBL" id="TVY75691.1"/>
    </source>
</evidence>
<evidence type="ECO:0000313" key="10">
    <source>
        <dbReference type="Proteomes" id="UP000469558"/>
    </source>
</evidence>
<sequence>MGYALIIFATVIAVASTHYVYRAWSLERVQREQGCRPAVRFWSKDPFFGFDFQMAIHLNIPSLFQYHKKLGKTFYVSPFNNISTICTIAVDNIQAVNSGKEWGIQPLRLPGMEDFCGRGFLTTDGDIWHHSRKILKPSFSKHNILDTSVLSAEVEKLFLDVPEGGQTVDLQPYFHNMFLRTLLSFLLGVHPSEEHDGAPYPSETFIEAFHTAEFRTMFRIALGRFWALAPQSKYIESCEVVHKYLDHYVEHALEKGSGLPAMDNKKVPTKQSLINDLAAQTDDRESIRSQILQAMLASLETTPALLGNTIFLLSRHPQYWRQMREEVLQAGCPLGYESLLNFKLLQNILSETLRLYPIFPLLARVALTDTTLPVGGGFDQRDHVYVPKGSHVVMSYFALHRDSSVFGDDVEEFRPDRWETIRPEQWQFMAFGGGNRACLGQSKALFEAAYVLARISAVFGKLESRDSAPWKGDLKLSCKSANGCKVALYKE</sequence>
<evidence type="ECO:0000256" key="4">
    <source>
        <dbReference type="ARBA" id="ARBA00023002"/>
    </source>
</evidence>
<keyword evidence="5 7" id="KW-0408">Iron</keyword>
<evidence type="ECO:0000256" key="5">
    <source>
        <dbReference type="ARBA" id="ARBA00023004"/>
    </source>
</evidence>
<reference evidence="9 10" key="1">
    <citation type="submission" date="2018-05" db="EMBL/GenBank/DDBJ databases">
        <title>Genome sequencing and assembly of the regulated plant pathogen Lachnellula willkommii and related sister species for the development of diagnostic species identification markers.</title>
        <authorList>
            <person name="Giroux E."/>
            <person name="Bilodeau G."/>
        </authorList>
    </citation>
    <scope>NUCLEOTIDE SEQUENCE [LARGE SCALE GENOMIC DNA]</scope>
    <source>
        <strain evidence="9 10">CBS 268.59</strain>
    </source>
</reference>
<keyword evidence="7 8" id="KW-0349">Heme</keyword>
<evidence type="ECO:0000256" key="1">
    <source>
        <dbReference type="ARBA" id="ARBA00001971"/>
    </source>
</evidence>
<organism evidence="9 10">
    <name type="scientific">Lachnellula suecica</name>
    <dbReference type="NCBI Taxonomy" id="602035"/>
    <lineage>
        <taxon>Eukaryota</taxon>
        <taxon>Fungi</taxon>
        <taxon>Dikarya</taxon>
        <taxon>Ascomycota</taxon>
        <taxon>Pezizomycotina</taxon>
        <taxon>Leotiomycetes</taxon>
        <taxon>Helotiales</taxon>
        <taxon>Lachnaceae</taxon>
        <taxon>Lachnellula</taxon>
    </lineage>
</organism>
<dbReference type="Gene3D" id="1.10.630.10">
    <property type="entry name" value="Cytochrome P450"/>
    <property type="match status" value="1"/>
</dbReference>
<proteinExistence type="inferred from homology"/>
<dbReference type="GO" id="GO:0004497">
    <property type="term" value="F:monooxygenase activity"/>
    <property type="evidence" value="ECO:0007669"/>
    <property type="project" value="UniProtKB-KW"/>
</dbReference>
<dbReference type="GO" id="GO:0020037">
    <property type="term" value="F:heme binding"/>
    <property type="evidence" value="ECO:0007669"/>
    <property type="project" value="InterPro"/>
</dbReference>
<dbReference type="SUPFAM" id="SSF48264">
    <property type="entry name" value="Cytochrome P450"/>
    <property type="match status" value="1"/>
</dbReference>
<evidence type="ECO:0000256" key="6">
    <source>
        <dbReference type="ARBA" id="ARBA00023033"/>
    </source>
</evidence>
<dbReference type="PANTHER" id="PTHR24287:SF17">
    <property type="entry name" value="P450, PUTATIVE (EUROFUNG)-RELATED"/>
    <property type="match status" value="1"/>
</dbReference>
<dbReference type="PANTHER" id="PTHR24287">
    <property type="entry name" value="P450, PUTATIVE (EUROFUNG)-RELATED"/>
    <property type="match status" value="1"/>
</dbReference>
<keyword evidence="10" id="KW-1185">Reference proteome</keyword>
<dbReference type="InterPro" id="IPR002401">
    <property type="entry name" value="Cyt_P450_E_grp-I"/>
</dbReference>
<accession>A0A8T9C0X3</accession>
<keyword evidence="4 8" id="KW-0560">Oxidoreductase</keyword>
<feature type="binding site" description="axial binding residue" evidence="7">
    <location>
        <position position="438"/>
    </location>
    <ligand>
        <name>heme</name>
        <dbReference type="ChEBI" id="CHEBI:30413"/>
    </ligand>
    <ligandPart>
        <name>Fe</name>
        <dbReference type="ChEBI" id="CHEBI:18248"/>
    </ligandPart>
</feature>
<dbReference type="PRINTS" id="PR00463">
    <property type="entry name" value="EP450I"/>
</dbReference>
<dbReference type="Pfam" id="PF00067">
    <property type="entry name" value="p450"/>
    <property type="match status" value="1"/>
</dbReference>
<dbReference type="OrthoDB" id="1470350at2759"/>
<dbReference type="InterPro" id="IPR001128">
    <property type="entry name" value="Cyt_P450"/>
</dbReference>
<name>A0A8T9C0X3_9HELO</name>
<dbReference type="Proteomes" id="UP000469558">
    <property type="component" value="Unassembled WGS sequence"/>
</dbReference>
<evidence type="ECO:0000256" key="2">
    <source>
        <dbReference type="ARBA" id="ARBA00010617"/>
    </source>
</evidence>
<comment type="similarity">
    <text evidence="2 8">Belongs to the cytochrome P450 family.</text>
</comment>
<dbReference type="InterPro" id="IPR047146">
    <property type="entry name" value="Cyt_P450_E_CYP52_fungi"/>
</dbReference>
<gene>
    <name evidence="9" type="primary">fsdH_3</name>
    <name evidence="9" type="ORF">LSUE1_G007014</name>
</gene>